<sequence length="363" mass="38264">MTRRALIIEDNPDIRRLLEATLMRQGFEATSAGAGYPALETARRITPDLITLDLGLPDLDGLEVCRTLRVFSNAYILVVTARAAEADRLEALERGADDVLAKPFSPRELQARVEALFRRPRAASVPESELQTAARVQQGLLPERAPNVPGYEVAGACHPSRSVGGDFFDWESDGSSLAFTLADAMGKGMGAALVAATARAVLRPGRLEQGPGALVGTAARALEPDLLRLGSFVTLLHTRLDAATGEFTYVDAGHGLGLLIHPDGMWERLPTSGPPIGLLQGAEWTAHDSKLEPGGALVALSDGLLEAFPRVDEALNAAAAAVLEAPDADAAVRAIIELDSTGQDDTTAIVVRRDEKSAGVASG</sequence>
<dbReference type="InterPro" id="IPR036457">
    <property type="entry name" value="PPM-type-like_dom_sf"/>
</dbReference>
<dbReference type="EMBL" id="JTDL01000133">
    <property type="protein sequence ID" value="KHL02033.1"/>
    <property type="molecule type" value="Genomic_DNA"/>
</dbReference>
<dbReference type="PANTHER" id="PTHR43156:SF2">
    <property type="entry name" value="STAGE II SPORULATION PROTEIN E"/>
    <property type="match status" value="1"/>
</dbReference>
<name>A0A0B2AJG8_9MICC</name>
<dbReference type="PROSITE" id="PS50110">
    <property type="entry name" value="RESPONSE_REGULATORY"/>
    <property type="match status" value="1"/>
</dbReference>
<keyword evidence="5" id="KW-1185">Reference proteome</keyword>
<dbReference type="AlphaFoldDB" id="A0A0B2AJG8"/>
<feature type="domain" description="Response regulatory" evidence="3">
    <location>
        <begin position="4"/>
        <end position="117"/>
    </location>
</feature>
<keyword evidence="2" id="KW-0597">Phosphoprotein</keyword>
<evidence type="ECO:0000256" key="1">
    <source>
        <dbReference type="ARBA" id="ARBA00022801"/>
    </source>
</evidence>
<dbReference type="PANTHER" id="PTHR43156">
    <property type="entry name" value="STAGE II SPORULATION PROTEIN E-RELATED"/>
    <property type="match status" value="1"/>
</dbReference>
<dbReference type="Proteomes" id="UP000030982">
    <property type="component" value="Unassembled WGS sequence"/>
</dbReference>
<evidence type="ECO:0000313" key="5">
    <source>
        <dbReference type="Proteomes" id="UP000030982"/>
    </source>
</evidence>
<dbReference type="GO" id="GO:0000160">
    <property type="term" value="P:phosphorelay signal transduction system"/>
    <property type="evidence" value="ECO:0007669"/>
    <property type="project" value="InterPro"/>
</dbReference>
<evidence type="ECO:0000259" key="3">
    <source>
        <dbReference type="PROSITE" id="PS50110"/>
    </source>
</evidence>
<dbReference type="STRING" id="1338436.LK10_13880"/>
<feature type="modified residue" description="4-aspartylphosphate" evidence="2">
    <location>
        <position position="53"/>
    </location>
</feature>
<organism evidence="4 5">
    <name type="scientific">Sinomonas humi</name>
    <dbReference type="NCBI Taxonomy" id="1338436"/>
    <lineage>
        <taxon>Bacteria</taxon>
        <taxon>Bacillati</taxon>
        <taxon>Actinomycetota</taxon>
        <taxon>Actinomycetes</taxon>
        <taxon>Micrococcales</taxon>
        <taxon>Micrococcaceae</taxon>
        <taxon>Sinomonas</taxon>
    </lineage>
</organism>
<dbReference type="SUPFAM" id="SSF81606">
    <property type="entry name" value="PP2C-like"/>
    <property type="match status" value="1"/>
</dbReference>
<protein>
    <submittedName>
        <fullName evidence="4">Chemotaxis protein CheY</fullName>
    </submittedName>
</protein>
<dbReference type="SMART" id="SM00331">
    <property type="entry name" value="PP2C_SIG"/>
    <property type="match status" value="1"/>
</dbReference>
<dbReference type="SMART" id="SM00448">
    <property type="entry name" value="REC"/>
    <property type="match status" value="1"/>
</dbReference>
<dbReference type="Gene3D" id="6.10.250.690">
    <property type="match status" value="1"/>
</dbReference>
<gene>
    <name evidence="4" type="ORF">LK10_13880</name>
</gene>
<dbReference type="InterPro" id="IPR001932">
    <property type="entry name" value="PPM-type_phosphatase-like_dom"/>
</dbReference>
<dbReference type="SUPFAM" id="SSF52172">
    <property type="entry name" value="CheY-like"/>
    <property type="match status" value="1"/>
</dbReference>
<dbReference type="InterPro" id="IPR052016">
    <property type="entry name" value="Bact_Sigma-Reg"/>
</dbReference>
<dbReference type="InterPro" id="IPR011006">
    <property type="entry name" value="CheY-like_superfamily"/>
</dbReference>
<dbReference type="Gene3D" id="3.40.50.2300">
    <property type="match status" value="1"/>
</dbReference>
<accession>A0A0B2AJG8</accession>
<dbReference type="GO" id="GO:0016791">
    <property type="term" value="F:phosphatase activity"/>
    <property type="evidence" value="ECO:0007669"/>
    <property type="project" value="TreeGrafter"/>
</dbReference>
<evidence type="ECO:0000313" key="4">
    <source>
        <dbReference type="EMBL" id="KHL02033.1"/>
    </source>
</evidence>
<dbReference type="OrthoDB" id="3197131at2"/>
<dbReference type="Pfam" id="PF07228">
    <property type="entry name" value="SpoIIE"/>
    <property type="match status" value="1"/>
</dbReference>
<reference evidence="4 5" key="1">
    <citation type="submission" date="2014-09" db="EMBL/GenBank/DDBJ databases">
        <title>Genome sequence of Sinomonas sp. MUSC 117.</title>
        <authorList>
            <person name="Lee L.-H."/>
        </authorList>
    </citation>
    <scope>NUCLEOTIDE SEQUENCE [LARGE SCALE GENOMIC DNA]</scope>
    <source>
        <strain evidence="4 5">MUSC 117</strain>
    </source>
</reference>
<dbReference type="Gene3D" id="3.60.40.10">
    <property type="entry name" value="PPM-type phosphatase domain"/>
    <property type="match status" value="1"/>
</dbReference>
<dbReference type="RefSeq" id="WP_043124803.1">
    <property type="nucleotide sequence ID" value="NZ_JTDL01000133.1"/>
</dbReference>
<keyword evidence="1" id="KW-0378">Hydrolase</keyword>
<dbReference type="Pfam" id="PF00072">
    <property type="entry name" value="Response_reg"/>
    <property type="match status" value="1"/>
</dbReference>
<proteinExistence type="predicted"/>
<evidence type="ECO:0000256" key="2">
    <source>
        <dbReference type="PROSITE-ProRule" id="PRU00169"/>
    </source>
</evidence>
<comment type="caution">
    <text evidence="4">The sequence shown here is derived from an EMBL/GenBank/DDBJ whole genome shotgun (WGS) entry which is preliminary data.</text>
</comment>
<dbReference type="InterPro" id="IPR001789">
    <property type="entry name" value="Sig_transdc_resp-reg_receiver"/>
</dbReference>